<dbReference type="EnsemblPlants" id="Kaladp0042s0368.1.v1.1">
    <property type="protein sequence ID" value="Kaladp0042s0368.1.v1.1"/>
    <property type="gene ID" value="Kaladp0042s0368.v1.1"/>
</dbReference>
<name>A0A7N0TQU8_KALFE</name>
<dbReference type="Gramene" id="Kaladp0042s0368.1.v1.1">
    <property type="protein sequence ID" value="Kaladp0042s0368.1.v1.1"/>
    <property type="gene ID" value="Kaladp0042s0368.v1.1"/>
</dbReference>
<dbReference type="InterPro" id="IPR039058">
    <property type="entry name" value="Yippee_fam"/>
</dbReference>
<protein>
    <recommendedName>
        <fullName evidence="4">Yippee domain-containing protein</fullName>
    </recommendedName>
</protein>
<evidence type="ECO:0000256" key="3">
    <source>
        <dbReference type="ARBA" id="ARBA00022833"/>
    </source>
</evidence>
<feature type="domain" description="Yippee" evidence="4">
    <location>
        <begin position="85"/>
        <end position="182"/>
    </location>
</feature>
<dbReference type="AlphaFoldDB" id="A0A7N0TQU8"/>
<evidence type="ECO:0000256" key="1">
    <source>
        <dbReference type="ARBA" id="ARBA00005613"/>
    </source>
</evidence>
<reference evidence="5" key="1">
    <citation type="submission" date="2021-01" db="UniProtKB">
        <authorList>
            <consortium name="EnsemblPlants"/>
        </authorList>
    </citation>
    <scope>IDENTIFICATION</scope>
</reference>
<keyword evidence="3" id="KW-0862">Zinc</keyword>
<keyword evidence="6" id="KW-1185">Reference proteome</keyword>
<dbReference type="PANTHER" id="PTHR13848">
    <property type="entry name" value="PROTEIN YIPPEE-LIKE CG15309-RELATED"/>
    <property type="match status" value="1"/>
</dbReference>
<evidence type="ECO:0000259" key="4">
    <source>
        <dbReference type="PROSITE" id="PS51792"/>
    </source>
</evidence>
<proteinExistence type="inferred from homology"/>
<dbReference type="InterPro" id="IPR034751">
    <property type="entry name" value="Yippee"/>
</dbReference>
<dbReference type="InterPro" id="IPR004910">
    <property type="entry name" value="Yippee/Mis18/Cereblon"/>
</dbReference>
<organism evidence="5 6">
    <name type="scientific">Kalanchoe fedtschenkoi</name>
    <name type="common">Lavender scallops</name>
    <name type="synonym">South American air plant</name>
    <dbReference type="NCBI Taxonomy" id="63787"/>
    <lineage>
        <taxon>Eukaryota</taxon>
        <taxon>Viridiplantae</taxon>
        <taxon>Streptophyta</taxon>
        <taxon>Embryophyta</taxon>
        <taxon>Tracheophyta</taxon>
        <taxon>Spermatophyta</taxon>
        <taxon>Magnoliopsida</taxon>
        <taxon>eudicotyledons</taxon>
        <taxon>Gunneridae</taxon>
        <taxon>Pentapetalae</taxon>
        <taxon>Saxifragales</taxon>
        <taxon>Crassulaceae</taxon>
        <taxon>Kalanchoe</taxon>
    </lineage>
</organism>
<evidence type="ECO:0000313" key="5">
    <source>
        <dbReference type="EnsemblPlants" id="Kaladp0042s0368.1.v1.1"/>
    </source>
</evidence>
<sequence length="183" mass="20734">MNKTLYTYFHWTPTLKNKCGGSKASNLPISCAGKGNNPIFPYFCLFVAQKKGTRKRYRRQSPRGGRSLASRCGLQLLMADLVRPRLYSCCKCGNNVALHDDVISKSFQGRKGRAFLFSHVMNISIGPKANRHLITGLHTIADVKCSECSEVLGWKYQKAYEEAQKYKEGKFILENSKIVCENW</sequence>
<keyword evidence="2" id="KW-0479">Metal-binding</keyword>
<evidence type="ECO:0000256" key="2">
    <source>
        <dbReference type="ARBA" id="ARBA00022723"/>
    </source>
</evidence>
<dbReference type="Proteomes" id="UP000594263">
    <property type="component" value="Unplaced"/>
</dbReference>
<dbReference type="PROSITE" id="PS51792">
    <property type="entry name" value="YIPPEE"/>
    <property type="match status" value="1"/>
</dbReference>
<dbReference type="Pfam" id="PF03226">
    <property type="entry name" value="Yippee-Mis18"/>
    <property type="match status" value="1"/>
</dbReference>
<dbReference type="GO" id="GO:0046872">
    <property type="term" value="F:metal ion binding"/>
    <property type="evidence" value="ECO:0007669"/>
    <property type="project" value="UniProtKB-KW"/>
</dbReference>
<evidence type="ECO:0000313" key="6">
    <source>
        <dbReference type="Proteomes" id="UP000594263"/>
    </source>
</evidence>
<accession>A0A7N0TQU8</accession>
<comment type="similarity">
    <text evidence="1">Belongs to the yippee family.</text>
</comment>